<evidence type="ECO:0000256" key="1">
    <source>
        <dbReference type="SAM" id="MobiDB-lite"/>
    </source>
</evidence>
<dbReference type="KEGG" id="mlr:MELLADRAFT_85631"/>
<dbReference type="EMBL" id="GL883104">
    <property type="protein sequence ID" value="EGG07546.1"/>
    <property type="molecule type" value="Genomic_DNA"/>
</dbReference>
<feature type="region of interest" description="Disordered" evidence="1">
    <location>
        <begin position="70"/>
        <end position="145"/>
    </location>
</feature>
<evidence type="ECO:0000313" key="3">
    <source>
        <dbReference type="Proteomes" id="UP000001072"/>
    </source>
</evidence>
<feature type="compositionally biased region" description="Low complexity" evidence="1">
    <location>
        <begin position="113"/>
        <end position="126"/>
    </location>
</feature>
<reference evidence="3" key="1">
    <citation type="journal article" date="2011" name="Proc. Natl. Acad. Sci. U.S.A.">
        <title>Obligate biotrophy features unraveled by the genomic analysis of rust fungi.</title>
        <authorList>
            <person name="Duplessis S."/>
            <person name="Cuomo C.A."/>
            <person name="Lin Y.-C."/>
            <person name="Aerts A."/>
            <person name="Tisserant E."/>
            <person name="Veneault-Fourrey C."/>
            <person name="Joly D.L."/>
            <person name="Hacquard S."/>
            <person name="Amselem J."/>
            <person name="Cantarel B.L."/>
            <person name="Chiu R."/>
            <person name="Coutinho P.M."/>
            <person name="Feau N."/>
            <person name="Field M."/>
            <person name="Frey P."/>
            <person name="Gelhaye E."/>
            <person name="Goldberg J."/>
            <person name="Grabherr M.G."/>
            <person name="Kodira C.D."/>
            <person name="Kohler A."/>
            <person name="Kuees U."/>
            <person name="Lindquist E.A."/>
            <person name="Lucas S.M."/>
            <person name="Mago R."/>
            <person name="Mauceli E."/>
            <person name="Morin E."/>
            <person name="Murat C."/>
            <person name="Pangilinan J.L."/>
            <person name="Park R."/>
            <person name="Pearson M."/>
            <person name="Quesneville H."/>
            <person name="Rouhier N."/>
            <person name="Sakthikumar S."/>
            <person name="Salamov A.A."/>
            <person name="Schmutz J."/>
            <person name="Selles B."/>
            <person name="Shapiro H."/>
            <person name="Tanguay P."/>
            <person name="Tuskan G.A."/>
            <person name="Henrissat B."/>
            <person name="Van de Peer Y."/>
            <person name="Rouze P."/>
            <person name="Ellis J.G."/>
            <person name="Dodds P.N."/>
            <person name="Schein J.E."/>
            <person name="Zhong S."/>
            <person name="Hamelin R.C."/>
            <person name="Grigoriev I.V."/>
            <person name="Szabo L.J."/>
            <person name="Martin F."/>
        </authorList>
    </citation>
    <scope>NUCLEOTIDE SEQUENCE [LARGE SCALE GENOMIC DNA]</scope>
    <source>
        <strain evidence="3">98AG31 / pathotype 3-4-7</strain>
    </source>
</reference>
<dbReference type="Proteomes" id="UP000001072">
    <property type="component" value="Unassembled WGS sequence"/>
</dbReference>
<name>F4RJ88_MELLP</name>
<feature type="compositionally biased region" description="Low complexity" evidence="1">
    <location>
        <begin position="84"/>
        <end position="95"/>
    </location>
</feature>
<organism evidence="3">
    <name type="scientific">Melampsora larici-populina (strain 98AG31 / pathotype 3-4-7)</name>
    <name type="common">Poplar leaf rust fungus</name>
    <dbReference type="NCBI Taxonomy" id="747676"/>
    <lineage>
        <taxon>Eukaryota</taxon>
        <taxon>Fungi</taxon>
        <taxon>Dikarya</taxon>
        <taxon>Basidiomycota</taxon>
        <taxon>Pucciniomycotina</taxon>
        <taxon>Pucciniomycetes</taxon>
        <taxon>Pucciniales</taxon>
        <taxon>Melampsoraceae</taxon>
        <taxon>Melampsora</taxon>
    </lineage>
</organism>
<accession>F4RJ88</accession>
<dbReference type="GeneID" id="18933913"/>
<gene>
    <name evidence="2" type="ORF">MELLADRAFT_85631</name>
</gene>
<proteinExistence type="predicted"/>
<dbReference type="AlphaFoldDB" id="F4RJ88"/>
<keyword evidence="3" id="KW-1185">Reference proteome</keyword>
<dbReference type="RefSeq" id="XP_007409453.1">
    <property type="nucleotide sequence ID" value="XM_007409391.1"/>
</dbReference>
<feature type="region of interest" description="Disordered" evidence="1">
    <location>
        <begin position="318"/>
        <end position="339"/>
    </location>
</feature>
<sequence>MAGNLFEAPYDSSFGASQGPGDRSLATGGSLFGLNNHASLMGSIASGFDEPGTGGDDAFSCCLFSLGGPGRNNPSEGRTLQGYRGPRNRSASPRARPGHSCSTREDPCGSFKSQSSQGGPHGSSNNHDGRHDSTSTPPDPGLYTYPLTRQTLQTFDAMCKKAGLDTAGHDIALIHAEVFGNNNRHLGQAIMQAWIMMEVSKLREEVANVTVQVTNVTEQVTKVTEQLSTLTNVVEAMVLNPTPAPAAASPQLLDVLNPLALRLINSAQLSAYTAVKNKREGILPHSLVNIIKLTVAQEGPAFALRNLPAVHQEVEEASAAKRKSPHCGGRQTGAPYQVNGPKSGSKMWCRWCQR</sequence>
<evidence type="ECO:0000313" key="2">
    <source>
        <dbReference type="EMBL" id="EGG07546.1"/>
    </source>
</evidence>
<dbReference type="InParanoid" id="F4RJ88"/>
<dbReference type="VEuPathDB" id="FungiDB:MELLADRAFT_85631"/>
<dbReference type="HOGENOM" id="CLU_783208_0_0_1"/>
<protein>
    <submittedName>
        <fullName evidence="2">Uncharacterized protein</fullName>
    </submittedName>
</protein>